<proteinExistence type="predicted"/>
<sequence>MSTSAYRAGTRKELKEEMVNEWVSGLLVEDGSGFTVRRSICTILTSLMWTWMFIIAYGLAAEEIGPFHIRPDGKTLYLSPYSWNLGSHG</sequence>
<gene>
    <name evidence="2" type="ORF">F3Y22_tig00000340pilonHSYRG00414</name>
</gene>
<evidence type="ECO:0000256" key="1">
    <source>
        <dbReference type="SAM" id="Phobius"/>
    </source>
</evidence>
<keyword evidence="3" id="KW-1185">Reference proteome</keyword>
<dbReference type="AlphaFoldDB" id="A0A6A3D8B9"/>
<keyword evidence="1" id="KW-0812">Transmembrane</keyword>
<feature type="transmembrane region" description="Helical" evidence="1">
    <location>
        <begin position="36"/>
        <end position="60"/>
    </location>
</feature>
<dbReference type="Proteomes" id="UP000436088">
    <property type="component" value="Unassembled WGS sequence"/>
</dbReference>
<comment type="caution">
    <text evidence="2">The sequence shown here is derived from an EMBL/GenBank/DDBJ whole genome shotgun (WGS) entry which is preliminary data.</text>
</comment>
<protein>
    <submittedName>
        <fullName evidence="2">Uncharacterized protein</fullName>
    </submittedName>
</protein>
<keyword evidence="1" id="KW-0472">Membrane</keyword>
<keyword evidence="1" id="KW-1133">Transmembrane helix</keyword>
<evidence type="ECO:0000313" key="2">
    <source>
        <dbReference type="EMBL" id="KAE8735449.1"/>
    </source>
</evidence>
<reference evidence="2" key="1">
    <citation type="submission" date="2019-09" db="EMBL/GenBank/DDBJ databases">
        <title>Draft genome information of white flower Hibiscus syriacus.</title>
        <authorList>
            <person name="Kim Y.-M."/>
        </authorList>
    </citation>
    <scope>NUCLEOTIDE SEQUENCE [LARGE SCALE GENOMIC DNA]</scope>
    <source>
        <strain evidence="2">YM2019G1</strain>
    </source>
</reference>
<name>A0A6A3D8B9_HIBSY</name>
<dbReference type="EMBL" id="VEPZ02000032">
    <property type="protein sequence ID" value="KAE8735449.1"/>
    <property type="molecule type" value="Genomic_DNA"/>
</dbReference>
<organism evidence="2 3">
    <name type="scientific">Hibiscus syriacus</name>
    <name type="common">Rose of Sharon</name>
    <dbReference type="NCBI Taxonomy" id="106335"/>
    <lineage>
        <taxon>Eukaryota</taxon>
        <taxon>Viridiplantae</taxon>
        <taxon>Streptophyta</taxon>
        <taxon>Embryophyta</taxon>
        <taxon>Tracheophyta</taxon>
        <taxon>Spermatophyta</taxon>
        <taxon>Magnoliopsida</taxon>
        <taxon>eudicotyledons</taxon>
        <taxon>Gunneridae</taxon>
        <taxon>Pentapetalae</taxon>
        <taxon>rosids</taxon>
        <taxon>malvids</taxon>
        <taxon>Malvales</taxon>
        <taxon>Malvaceae</taxon>
        <taxon>Malvoideae</taxon>
        <taxon>Hibiscus</taxon>
    </lineage>
</organism>
<accession>A0A6A3D8B9</accession>
<evidence type="ECO:0000313" key="3">
    <source>
        <dbReference type="Proteomes" id="UP000436088"/>
    </source>
</evidence>